<reference evidence="4" key="1">
    <citation type="submission" date="2017-10" db="EMBL/GenBank/DDBJ databases">
        <title>Rapid genome shrinkage in a self-fertile nematode reveals novel sperm competition proteins.</title>
        <authorList>
            <person name="Yin D."/>
            <person name="Schwarz E.M."/>
            <person name="Thomas C.G."/>
            <person name="Felde R.L."/>
            <person name="Korf I.F."/>
            <person name="Cutter A.D."/>
            <person name="Schartner C.M."/>
            <person name="Ralston E.J."/>
            <person name="Meyer B.J."/>
            <person name="Haag E.S."/>
        </authorList>
    </citation>
    <scope>NUCLEOTIDE SEQUENCE [LARGE SCALE GENOMIC DNA]</scope>
    <source>
        <strain evidence="4">JU1422</strain>
    </source>
</reference>
<dbReference type="PANTHER" id="PTHR31897:SF6">
    <property type="entry name" value="DUF19 DOMAIN-CONTAINING PROTEIN"/>
    <property type="match status" value="1"/>
</dbReference>
<evidence type="ECO:0000256" key="1">
    <source>
        <dbReference type="SAM" id="SignalP"/>
    </source>
</evidence>
<name>A0A2G5T8R2_9PELO</name>
<keyword evidence="4" id="KW-1185">Reference proteome</keyword>
<evidence type="ECO:0000313" key="4">
    <source>
        <dbReference type="Proteomes" id="UP000230233"/>
    </source>
</evidence>
<dbReference type="PANTHER" id="PTHR31897">
    <property type="entry name" value="PROTEIN CBG17011-RELATED"/>
    <property type="match status" value="1"/>
</dbReference>
<dbReference type="Proteomes" id="UP000230233">
    <property type="component" value="Chromosome V"/>
</dbReference>
<comment type="caution">
    <text evidence="3">The sequence shown here is derived from an EMBL/GenBank/DDBJ whole genome shotgun (WGS) entry which is preliminary data.</text>
</comment>
<dbReference type="InterPro" id="IPR002542">
    <property type="entry name" value="T20D4.11-like_dom"/>
</dbReference>
<gene>
    <name evidence="3" type="primary">Cnig_chr_V.g17274</name>
    <name evidence="3" type="ORF">B9Z55_017274</name>
</gene>
<protein>
    <recommendedName>
        <fullName evidence="2">T20D4.11-like domain-containing protein</fullName>
    </recommendedName>
</protein>
<sequence>MFSKILLFIFPIFIASAPSKNSTNGDIEPCLKEFYQAAYDGVYNCTKEFDFFSKNSTPKVFKSAKPCFLEVAKSECSNSQYNLLSTKYDDFLEVITEEPKSDTSCESFYFKYNSMKCVPMMGDIAAKVAPLAQKHLKVNDSRLLDLVDTCDRVKSCMSPPCYFNDVEKSMITEGCNSINLRNTKFSECLSEIQKESPDLSGYKCLKGVDFNSKAPTDIIDKFSKNQACTKQIMEEFCGKEAVENFDEYAEMTAEKVVQMAQMMQILQGES</sequence>
<proteinExistence type="predicted"/>
<evidence type="ECO:0000259" key="2">
    <source>
        <dbReference type="Pfam" id="PF01579"/>
    </source>
</evidence>
<feature type="domain" description="T20D4.11-like" evidence="2">
    <location>
        <begin position="23"/>
        <end position="96"/>
    </location>
</feature>
<dbReference type="EMBL" id="PDUG01000005">
    <property type="protein sequence ID" value="PIC23647.1"/>
    <property type="molecule type" value="Genomic_DNA"/>
</dbReference>
<dbReference type="AlphaFoldDB" id="A0A2G5T8R2"/>
<evidence type="ECO:0000313" key="3">
    <source>
        <dbReference type="EMBL" id="PIC23647.1"/>
    </source>
</evidence>
<dbReference type="Pfam" id="PF01579">
    <property type="entry name" value="DUF19"/>
    <property type="match status" value="2"/>
</dbReference>
<dbReference type="OrthoDB" id="5869596at2759"/>
<feature type="domain" description="T20D4.11-like" evidence="2">
    <location>
        <begin position="111"/>
        <end position="254"/>
    </location>
</feature>
<organism evidence="3 4">
    <name type="scientific">Caenorhabditis nigoni</name>
    <dbReference type="NCBI Taxonomy" id="1611254"/>
    <lineage>
        <taxon>Eukaryota</taxon>
        <taxon>Metazoa</taxon>
        <taxon>Ecdysozoa</taxon>
        <taxon>Nematoda</taxon>
        <taxon>Chromadorea</taxon>
        <taxon>Rhabditida</taxon>
        <taxon>Rhabditina</taxon>
        <taxon>Rhabditomorpha</taxon>
        <taxon>Rhabditoidea</taxon>
        <taxon>Rhabditidae</taxon>
        <taxon>Peloderinae</taxon>
        <taxon>Caenorhabditis</taxon>
    </lineage>
</organism>
<accession>A0A2G5T8R2</accession>
<feature type="chain" id="PRO_5013788040" description="T20D4.11-like domain-containing protein" evidence="1">
    <location>
        <begin position="20"/>
        <end position="270"/>
    </location>
</feature>
<feature type="signal peptide" evidence="1">
    <location>
        <begin position="1"/>
        <end position="19"/>
    </location>
</feature>
<keyword evidence="1" id="KW-0732">Signal</keyword>